<dbReference type="AlphaFoldDB" id="A8R8P6"/>
<gene>
    <name evidence="2" type="ORF">EUBDOL_00369</name>
</gene>
<dbReference type="eggNOG" id="ENOG5031DA0">
    <property type="taxonomic scope" value="Bacteria"/>
</dbReference>
<dbReference type="EMBL" id="ABAW02000016">
    <property type="protein sequence ID" value="EDP12038.1"/>
    <property type="molecule type" value="Genomic_DNA"/>
</dbReference>
<dbReference type="RefSeq" id="WP_004798015.1">
    <property type="nucleotide sequence ID" value="NZ_DS483472.1"/>
</dbReference>
<dbReference type="GeneID" id="92792707"/>
<sequence>MKKLIRNRAKCLKCGDIIESTQIHQMVHCSCRNIYVDGGLDYCHHGWEDEEKYLDMSEYLEENLELNKLRGK</sequence>
<reference evidence="2 3" key="1">
    <citation type="submission" date="2007-09" db="EMBL/GenBank/DDBJ databases">
        <title>Draft genome sequence of Eubacterium dolichum (DSM 3991).</title>
        <authorList>
            <person name="Sudarsanam P."/>
            <person name="Ley R."/>
            <person name="Guruge J."/>
            <person name="Turnbaugh P.J."/>
            <person name="Mahowald M."/>
            <person name="Liep D."/>
            <person name="Gordon J."/>
        </authorList>
    </citation>
    <scope>NUCLEOTIDE SEQUENCE [LARGE SCALE GENOMIC DNA]</scope>
    <source>
        <strain evidence="2 3">DSM 3991</strain>
    </source>
</reference>
<protein>
    <recommendedName>
        <fullName evidence="1">DUF7695 domain-containing protein</fullName>
    </recommendedName>
</protein>
<dbReference type="Pfam" id="PF24749">
    <property type="entry name" value="DUF7695"/>
    <property type="match status" value="1"/>
</dbReference>
<dbReference type="STRING" id="428127.EUBDOL_00369"/>
<feature type="domain" description="DUF7695" evidence="1">
    <location>
        <begin position="3"/>
        <end position="59"/>
    </location>
</feature>
<dbReference type="InterPro" id="IPR056112">
    <property type="entry name" value="DUF7695"/>
</dbReference>
<reference evidence="2 3" key="2">
    <citation type="submission" date="2007-09" db="EMBL/GenBank/DDBJ databases">
        <authorList>
            <person name="Fulton L."/>
            <person name="Clifton S."/>
            <person name="Fulton B."/>
            <person name="Xu J."/>
            <person name="Minx P."/>
            <person name="Pepin K.H."/>
            <person name="Johnson M."/>
            <person name="Thiruvilangam P."/>
            <person name="Bhonagiri V."/>
            <person name="Nash W.E."/>
            <person name="Mardis E.R."/>
            <person name="Wilson R.K."/>
        </authorList>
    </citation>
    <scope>NUCLEOTIDE SEQUENCE [LARGE SCALE GENOMIC DNA]</scope>
    <source>
        <strain evidence="2 3">DSM 3991</strain>
    </source>
</reference>
<name>A8R8P6_9FIRM</name>
<accession>A8R8P6</accession>
<evidence type="ECO:0000313" key="3">
    <source>
        <dbReference type="Proteomes" id="UP000004090"/>
    </source>
</evidence>
<evidence type="ECO:0000259" key="1">
    <source>
        <dbReference type="Pfam" id="PF24749"/>
    </source>
</evidence>
<organism evidence="2 3">
    <name type="scientific">Amedibacillus dolichus DSM 3991</name>
    <dbReference type="NCBI Taxonomy" id="428127"/>
    <lineage>
        <taxon>Bacteria</taxon>
        <taxon>Bacillati</taxon>
        <taxon>Bacillota</taxon>
        <taxon>Erysipelotrichia</taxon>
        <taxon>Erysipelotrichales</taxon>
        <taxon>Erysipelotrichaceae</taxon>
        <taxon>Amedibacillus</taxon>
    </lineage>
</organism>
<dbReference type="Proteomes" id="UP000004090">
    <property type="component" value="Unassembled WGS sequence"/>
</dbReference>
<dbReference type="HOGENOM" id="CLU_191313_0_0_9"/>
<proteinExistence type="predicted"/>
<comment type="caution">
    <text evidence="2">The sequence shown here is derived from an EMBL/GenBank/DDBJ whole genome shotgun (WGS) entry which is preliminary data.</text>
</comment>
<evidence type="ECO:0000313" key="2">
    <source>
        <dbReference type="EMBL" id="EDP12038.1"/>
    </source>
</evidence>